<dbReference type="PANTHER" id="PTHR13501:SF8">
    <property type="entry name" value="LARGE RIBOSOMAL SUBUNIT PROTEIN UL22M"/>
    <property type="match status" value="1"/>
</dbReference>
<dbReference type="InterPro" id="IPR036394">
    <property type="entry name" value="Ribosomal_uL22_sf"/>
</dbReference>
<evidence type="ECO:0000256" key="7">
    <source>
        <dbReference type="ARBA" id="ARBA00035285"/>
    </source>
</evidence>
<organism evidence="10">
    <name type="scientific">Galdieria sulphuraria</name>
    <name type="common">Red alga</name>
    <dbReference type="NCBI Taxonomy" id="130081"/>
    <lineage>
        <taxon>Eukaryota</taxon>
        <taxon>Rhodophyta</taxon>
        <taxon>Bangiophyceae</taxon>
        <taxon>Galdieriales</taxon>
        <taxon>Galdieriaceae</taxon>
        <taxon>Galdieria</taxon>
    </lineage>
</organism>
<dbReference type="Gene3D" id="3.90.470.10">
    <property type="entry name" value="Ribosomal protein L22/L17"/>
    <property type="match status" value="1"/>
</dbReference>
<dbReference type="InterPro" id="IPR047867">
    <property type="entry name" value="Ribosomal_uL22_bac/org-type"/>
</dbReference>
<keyword evidence="3" id="KW-0699">rRNA-binding</keyword>
<dbReference type="InterPro" id="IPR018260">
    <property type="entry name" value="Ribosomal_uL22_CS"/>
</dbReference>
<keyword evidence="6 9" id="KW-0687">Ribonucleoprotein</keyword>
<dbReference type="PROSITE" id="PS00464">
    <property type="entry name" value="RIBOSOMAL_L22"/>
    <property type="match status" value="1"/>
</dbReference>
<evidence type="ECO:0000256" key="9">
    <source>
        <dbReference type="RuleBase" id="RU004005"/>
    </source>
</evidence>
<comment type="function">
    <text evidence="1">This protein binds specifically to 23S rRNA.</text>
</comment>
<evidence type="ECO:0000256" key="2">
    <source>
        <dbReference type="ARBA" id="ARBA00009451"/>
    </source>
</evidence>
<dbReference type="GO" id="GO:0015934">
    <property type="term" value="C:large ribosomal subunit"/>
    <property type="evidence" value="ECO:0007669"/>
    <property type="project" value="InterPro"/>
</dbReference>
<proteinExistence type="inferred from homology"/>
<protein>
    <recommendedName>
        <fullName evidence="7">Large ribosomal subunit protein uL22c</fullName>
    </recommendedName>
    <alternativeName>
        <fullName evidence="8">50S ribosomal protein L22, chloroplastic</fullName>
    </alternativeName>
</protein>
<dbReference type="CDD" id="cd00336">
    <property type="entry name" value="Ribosomal_L22"/>
    <property type="match status" value="1"/>
</dbReference>
<dbReference type="NCBIfam" id="TIGR01044">
    <property type="entry name" value="rplV_bact"/>
    <property type="match status" value="1"/>
</dbReference>
<dbReference type="RefSeq" id="YP_009051070.1">
    <property type="nucleotide sequence ID" value="NC_024665.1"/>
</dbReference>
<accession>A0A075W2B5</accession>
<dbReference type="KEGG" id="gsl:JL72_p140"/>
<keyword evidence="4" id="KW-0694">RNA-binding</keyword>
<dbReference type="SUPFAM" id="SSF54843">
    <property type="entry name" value="Ribosomal protein L22"/>
    <property type="match status" value="1"/>
</dbReference>
<geneLocation type="plastid" evidence="10"/>
<dbReference type="HAMAP" id="MF_01331_B">
    <property type="entry name" value="Ribosomal_uL22_B"/>
    <property type="match status" value="1"/>
</dbReference>
<dbReference type="PANTHER" id="PTHR13501">
    <property type="entry name" value="CHLOROPLAST 50S RIBOSOMAL PROTEIN L22-RELATED"/>
    <property type="match status" value="1"/>
</dbReference>
<evidence type="ECO:0000256" key="6">
    <source>
        <dbReference type="ARBA" id="ARBA00023274"/>
    </source>
</evidence>
<keyword evidence="5 9" id="KW-0689">Ribosomal protein</keyword>
<dbReference type="GO" id="GO:0019843">
    <property type="term" value="F:rRNA binding"/>
    <property type="evidence" value="ECO:0007669"/>
    <property type="project" value="UniProtKB-KW"/>
</dbReference>
<evidence type="ECO:0000256" key="8">
    <source>
        <dbReference type="ARBA" id="ARBA00035416"/>
    </source>
</evidence>
<evidence type="ECO:0000313" key="10">
    <source>
        <dbReference type="EMBL" id="AIG92513.1"/>
    </source>
</evidence>
<gene>
    <name evidence="10" type="primary">rpl22</name>
</gene>
<dbReference type="InterPro" id="IPR001063">
    <property type="entry name" value="Ribosomal_uL22"/>
</dbReference>
<dbReference type="AlphaFoldDB" id="A0A075W2B5"/>
<comment type="similarity">
    <text evidence="2 9">Belongs to the universal ribosomal protein uL22 family.</text>
</comment>
<dbReference type="GO" id="GO:0006412">
    <property type="term" value="P:translation"/>
    <property type="evidence" value="ECO:0007669"/>
    <property type="project" value="InterPro"/>
</dbReference>
<keyword evidence="10" id="KW-0934">Plastid</keyword>
<dbReference type="GeneID" id="20005561"/>
<evidence type="ECO:0000256" key="4">
    <source>
        <dbReference type="ARBA" id="ARBA00022884"/>
    </source>
</evidence>
<dbReference type="Pfam" id="PF00237">
    <property type="entry name" value="Ribosomal_L22"/>
    <property type="match status" value="1"/>
</dbReference>
<sequence length="115" mass="13276">MQNNHSQFVKSVGKYIHTSPVKINRILNQIRNRKYKEALLILQFMPHKAAKIINKIVKSAGANAEHNFKFNTDICFIKYAYVDKGPILKRFSPRAQGRIYQIHKPSCHITIILGT</sequence>
<evidence type="ECO:0000256" key="3">
    <source>
        <dbReference type="ARBA" id="ARBA00022730"/>
    </source>
</evidence>
<dbReference type="InterPro" id="IPR005727">
    <property type="entry name" value="Ribosomal_uL22_bac/chlpt-type"/>
</dbReference>
<dbReference type="EMBL" id="KJ700459">
    <property type="protein sequence ID" value="AIG92513.1"/>
    <property type="molecule type" value="Genomic_DNA"/>
</dbReference>
<name>A0A075W2B5_GALSU</name>
<dbReference type="GO" id="GO:0003735">
    <property type="term" value="F:structural constituent of ribosome"/>
    <property type="evidence" value="ECO:0007669"/>
    <property type="project" value="InterPro"/>
</dbReference>
<evidence type="ECO:0000256" key="1">
    <source>
        <dbReference type="ARBA" id="ARBA00003611"/>
    </source>
</evidence>
<evidence type="ECO:0000256" key="5">
    <source>
        <dbReference type="ARBA" id="ARBA00022980"/>
    </source>
</evidence>
<reference evidence="10" key="1">
    <citation type="journal article" date="2015" name="Genome Biol. Evol.">
        <title>Extreme features of the Galdieria sulphuraria organellar genomes: a consequence of polyextremophily?</title>
        <authorList>
            <person name="Jain K."/>
            <person name="Krause K."/>
            <person name="Grewe F."/>
            <person name="Nelson G.F."/>
            <person name="Weber A.P."/>
            <person name="Christensen A.C."/>
            <person name="Mower J.P."/>
        </authorList>
    </citation>
    <scope>NUCLEOTIDE SEQUENCE</scope>
    <source>
        <strain evidence="10">074W</strain>
    </source>
</reference>